<dbReference type="Proteomes" id="UP000325440">
    <property type="component" value="Unassembled WGS sequence"/>
</dbReference>
<dbReference type="GO" id="GO:0003887">
    <property type="term" value="F:DNA-directed DNA polymerase activity"/>
    <property type="evidence" value="ECO:0007669"/>
    <property type="project" value="UniProtKB-KW"/>
</dbReference>
<comment type="similarity">
    <text evidence="1">Belongs to the DNA polymerase type-B family.</text>
</comment>
<evidence type="ECO:0000256" key="5">
    <source>
        <dbReference type="ARBA" id="ARBA00022705"/>
    </source>
</evidence>
<proteinExistence type="inferred from homology"/>
<evidence type="ECO:0000313" key="10">
    <source>
        <dbReference type="EMBL" id="VVC46197.1"/>
    </source>
</evidence>
<dbReference type="Gene3D" id="3.30.420.10">
    <property type="entry name" value="Ribonuclease H-like superfamily/Ribonuclease H"/>
    <property type="match status" value="1"/>
</dbReference>
<evidence type="ECO:0000259" key="9">
    <source>
        <dbReference type="Pfam" id="PF03175"/>
    </source>
</evidence>
<evidence type="ECO:0000256" key="6">
    <source>
        <dbReference type="ARBA" id="ARBA00022932"/>
    </source>
</evidence>
<dbReference type="AlphaFoldDB" id="A0A5E4NQV5"/>
<dbReference type="InterPro" id="IPR004868">
    <property type="entry name" value="DNA-dir_DNA_pol_B_mt/vir"/>
</dbReference>
<dbReference type="SUPFAM" id="SSF56672">
    <property type="entry name" value="DNA/RNA polymerases"/>
    <property type="match status" value="1"/>
</dbReference>
<dbReference type="InterPro" id="IPR043502">
    <property type="entry name" value="DNA/RNA_pol_sf"/>
</dbReference>
<keyword evidence="6" id="KW-0239">DNA-directed DNA polymerase</keyword>
<dbReference type="GO" id="GO:0006260">
    <property type="term" value="P:DNA replication"/>
    <property type="evidence" value="ECO:0007669"/>
    <property type="project" value="UniProtKB-KW"/>
</dbReference>
<evidence type="ECO:0000256" key="1">
    <source>
        <dbReference type="ARBA" id="ARBA00005755"/>
    </source>
</evidence>
<evidence type="ECO:0000256" key="3">
    <source>
        <dbReference type="ARBA" id="ARBA00022679"/>
    </source>
</evidence>
<evidence type="ECO:0000256" key="4">
    <source>
        <dbReference type="ARBA" id="ARBA00022695"/>
    </source>
</evidence>
<evidence type="ECO:0000256" key="8">
    <source>
        <dbReference type="ARBA" id="ARBA00049244"/>
    </source>
</evidence>
<feature type="domain" description="DNA-directed DNA polymerase family B mitochondria/virus" evidence="9">
    <location>
        <begin position="353"/>
        <end position="538"/>
    </location>
</feature>
<keyword evidence="3" id="KW-0808">Transferase</keyword>
<dbReference type="Pfam" id="PF03175">
    <property type="entry name" value="DNA_pol_B_2"/>
    <property type="match status" value="2"/>
</dbReference>
<dbReference type="PANTHER" id="PTHR31511">
    <property type="entry name" value="PROTEIN CBG23764"/>
    <property type="match status" value="1"/>
</dbReference>
<reference evidence="10 11" key="1">
    <citation type="submission" date="2019-08" db="EMBL/GenBank/DDBJ databases">
        <authorList>
            <person name="Alioto T."/>
            <person name="Alioto T."/>
            <person name="Gomez Garrido J."/>
        </authorList>
    </citation>
    <scope>NUCLEOTIDE SEQUENCE [LARGE SCALE GENOMIC DNA]</scope>
</reference>
<protein>
    <recommendedName>
        <fullName evidence="2">DNA-directed DNA polymerase</fullName>
        <ecNumber evidence="2">2.7.7.7</ecNumber>
    </recommendedName>
</protein>
<dbReference type="InterPro" id="IPR012337">
    <property type="entry name" value="RNaseH-like_sf"/>
</dbReference>
<keyword evidence="5" id="KW-0235">DNA replication</keyword>
<keyword evidence="7" id="KW-0238">DNA-binding</keyword>
<dbReference type="OrthoDB" id="8194219at2759"/>
<dbReference type="EC" id="2.7.7.7" evidence="2"/>
<dbReference type="PANTHER" id="PTHR31511:SF12">
    <property type="entry name" value="RHO TERMINATION FACTOR N-TERMINAL DOMAIN-CONTAINING PROTEIN"/>
    <property type="match status" value="1"/>
</dbReference>
<gene>
    <name evidence="10" type="ORF">CINCED_3A014825</name>
</gene>
<feature type="domain" description="DNA-directed DNA polymerase family B mitochondria/virus" evidence="9">
    <location>
        <begin position="134"/>
        <end position="332"/>
    </location>
</feature>
<dbReference type="SUPFAM" id="SSF53098">
    <property type="entry name" value="Ribonuclease H-like"/>
    <property type="match status" value="1"/>
</dbReference>
<dbReference type="EMBL" id="CABPRJ010002447">
    <property type="protein sequence ID" value="VVC46197.1"/>
    <property type="molecule type" value="Genomic_DNA"/>
</dbReference>
<evidence type="ECO:0000313" key="11">
    <source>
        <dbReference type="Proteomes" id="UP000325440"/>
    </source>
</evidence>
<organism evidence="10 11">
    <name type="scientific">Cinara cedri</name>
    <dbReference type="NCBI Taxonomy" id="506608"/>
    <lineage>
        <taxon>Eukaryota</taxon>
        <taxon>Metazoa</taxon>
        <taxon>Ecdysozoa</taxon>
        <taxon>Arthropoda</taxon>
        <taxon>Hexapoda</taxon>
        <taxon>Insecta</taxon>
        <taxon>Pterygota</taxon>
        <taxon>Neoptera</taxon>
        <taxon>Paraneoptera</taxon>
        <taxon>Hemiptera</taxon>
        <taxon>Sternorrhyncha</taxon>
        <taxon>Aphidomorpha</taxon>
        <taxon>Aphidoidea</taxon>
        <taxon>Aphididae</taxon>
        <taxon>Lachninae</taxon>
        <taxon>Cinara</taxon>
    </lineage>
</organism>
<comment type="catalytic activity">
    <reaction evidence="8">
        <text>DNA(n) + a 2'-deoxyribonucleoside 5'-triphosphate = DNA(n+1) + diphosphate</text>
        <dbReference type="Rhea" id="RHEA:22508"/>
        <dbReference type="Rhea" id="RHEA-COMP:17339"/>
        <dbReference type="Rhea" id="RHEA-COMP:17340"/>
        <dbReference type="ChEBI" id="CHEBI:33019"/>
        <dbReference type="ChEBI" id="CHEBI:61560"/>
        <dbReference type="ChEBI" id="CHEBI:173112"/>
        <dbReference type="EC" id="2.7.7.7"/>
    </reaction>
</comment>
<evidence type="ECO:0000256" key="7">
    <source>
        <dbReference type="ARBA" id="ARBA00023125"/>
    </source>
</evidence>
<dbReference type="InterPro" id="IPR036397">
    <property type="entry name" value="RNaseH_sf"/>
</dbReference>
<keyword evidence="4" id="KW-0548">Nucleotidyltransferase</keyword>
<evidence type="ECO:0000256" key="2">
    <source>
        <dbReference type="ARBA" id="ARBA00012417"/>
    </source>
</evidence>
<sequence>MNTYEWTFARCARKFSMQKSNVTRRAKSHDGVKFQRALRPKSFARKDNRDIHVEIFHRDGIVAKSAIPPQAGPSMVPSTSTGPWTTDEGNDELFMDIGVDVYRVADHNHLSGIFRQTLCNTCNLKLRVPKFVPCFFHNLSNYDSHFIVTELGYYAQTISVIRNNEEKFISFSIYVSNTFSVRFIDTCRFMASSLSALASNLGTPDFGKFRETRKVFNTEDVPLVTRKGVYPDEYTDNWEKLEENTSPRKEEFYSALTETDIGDADYEHGKAVWTHFDCRTLGEYSELYLEIDVMLLVDVFENVRDICMKTYNLDPAYYYTAAGFSLDCMLKYTAIELEHLTDYDMLPMFESGNNLYGMAMLQYMPHGGFQWKEPTLDGLEELTDTSDIGRVYEVDIAYPEHLHVDHNDLPLLPNNRSPGSKVKKLMVTLEEKNNYIIHYRNLKQAIANGLIIKKIHRVLQFEQSPWLAKYISLNTEMRKKAANDFEKNVYKLMNNAVFGKMMESMRRRINIKLVSCEKRMQKLINKTKFKHCTSYNENLCAVSLENKIIHFCEPIYIGFVVLDILKTKMTKDLYVGLLKKPGLLECTDTANLPRDHSCYVAERKKIPGLF</sequence>
<dbReference type="GO" id="GO:0042575">
    <property type="term" value="C:DNA polymerase complex"/>
    <property type="evidence" value="ECO:0007669"/>
    <property type="project" value="UniProtKB-ARBA"/>
</dbReference>
<dbReference type="GO" id="GO:0000166">
    <property type="term" value="F:nucleotide binding"/>
    <property type="evidence" value="ECO:0007669"/>
    <property type="project" value="InterPro"/>
</dbReference>
<dbReference type="GO" id="GO:0003677">
    <property type="term" value="F:DNA binding"/>
    <property type="evidence" value="ECO:0007669"/>
    <property type="project" value="UniProtKB-KW"/>
</dbReference>
<accession>A0A5E4NQV5</accession>
<keyword evidence="11" id="KW-1185">Reference proteome</keyword>
<name>A0A5E4NQV5_9HEMI</name>